<evidence type="ECO:0000313" key="3">
    <source>
        <dbReference type="EMBL" id="HET97496.1"/>
    </source>
</evidence>
<dbReference type="EMBL" id="DSDS01000045">
    <property type="protein sequence ID" value="HET97496.1"/>
    <property type="molecule type" value="Genomic_DNA"/>
</dbReference>
<reference evidence="3" key="1">
    <citation type="journal article" date="2020" name="mSystems">
        <title>Genome- and Community-Level Interaction Insights into Carbon Utilization and Element Cycling Functions of Hydrothermarchaeota in Hydrothermal Sediment.</title>
        <authorList>
            <person name="Zhou Z."/>
            <person name="Liu Y."/>
            <person name="Xu W."/>
            <person name="Pan J."/>
            <person name="Luo Z.H."/>
            <person name="Li M."/>
        </authorList>
    </citation>
    <scope>NUCLEOTIDE SEQUENCE [LARGE SCALE GENOMIC DNA]</scope>
    <source>
        <strain evidence="3">SpSt-1224</strain>
    </source>
</reference>
<evidence type="ECO:0000256" key="1">
    <source>
        <dbReference type="ARBA" id="ARBA00005953"/>
    </source>
</evidence>
<accession>A0A7C2XN78</accession>
<dbReference type="InterPro" id="IPR006684">
    <property type="entry name" value="YbgC/YbaW"/>
</dbReference>
<dbReference type="PANTHER" id="PTHR31793:SF37">
    <property type="entry name" value="ACYL-COA THIOESTER HYDROLASE YBGC"/>
    <property type="match status" value="1"/>
</dbReference>
<proteinExistence type="inferred from homology"/>
<dbReference type="InterPro" id="IPR050563">
    <property type="entry name" value="4-hydroxybenzoyl-CoA_TE"/>
</dbReference>
<evidence type="ECO:0000256" key="2">
    <source>
        <dbReference type="ARBA" id="ARBA00022801"/>
    </source>
</evidence>
<dbReference type="CDD" id="cd00586">
    <property type="entry name" value="4HBT"/>
    <property type="match status" value="1"/>
</dbReference>
<sequence length="157" mass="17845">MSSAEFDLEPPIHLHTCRVLYGDTDAAGVVYYANYLRFCEAGRSEYMRDLVRHSYRRLEEMGLILPVVDCRVRYKASARYDDLLSVETSLVAIRPVSCRFNYRISSQEGRLLALAYTVHAVVNPQGKLARFPAEILSLLDQAAGNIRTRRFLKSDGP</sequence>
<dbReference type="InterPro" id="IPR029069">
    <property type="entry name" value="HotDog_dom_sf"/>
</dbReference>
<organism evidence="3">
    <name type="scientific">Desulfurivibrio alkaliphilus</name>
    <dbReference type="NCBI Taxonomy" id="427923"/>
    <lineage>
        <taxon>Bacteria</taxon>
        <taxon>Pseudomonadati</taxon>
        <taxon>Thermodesulfobacteriota</taxon>
        <taxon>Desulfobulbia</taxon>
        <taxon>Desulfobulbales</taxon>
        <taxon>Desulfobulbaceae</taxon>
        <taxon>Desulfurivibrio</taxon>
    </lineage>
</organism>
<name>A0A7C2XN78_9BACT</name>
<dbReference type="NCBIfam" id="TIGR00051">
    <property type="entry name" value="YbgC/FadM family acyl-CoA thioesterase"/>
    <property type="match status" value="1"/>
</dbReference>
<dbReference type="Proteomes" id="UP000885986">
    <property type="component" value="Unassembled WGS sequence"/>
</dbReference>
<keyword evidence="2" id="KW-0378">Hydrolase</keyword>
<dbReference type="GO" id="GO:0047617">
    <property type="term" value="F:fatty acyl-CoA hydrolase activity"/>
    <property type="evidence" value="ECO:0007669"/>
    <property type="project" value="TreeGrafter"/>
</dbReference>
<dbReference type="Gene3D" id="3.10.129.10">
    <property type="entry name" value="Hotdog Thioesterase"/>
    <property type="match status" value="1"/>
</dbReference>
<gene>
    <name evidence="3" type="ORF">ENN98_02080</name>
</gene>
<dbReference type="AlphaFoldDB" id="A0A7C2XN78"/>
<dbReference type="Pfam" id="PF13279">
    <property type="entry name" value="4HBT_2"/>
    <property type="match status" value="1"/>
</dbReference>
<protein>
    <submittedName>
        <fullName evidence="3">Acyl-CoA thioesterase</fullName>
    </submittedName>
</protein>
<dbReference type="PANTHER" id="PTHR31793">
    <property type="entry name" value="4-HYDROXYBENZOYL-COA THIOESTERASE FAMILY MEMBER"/>
    <property type="match status" value="1"/>
</dbReference>
<comment type="caution">
    <text evidence="3">The sequence shown here is derived from an EMBL/GenBank/DDBJ whole genome shotgun (WGS) entry which is preliminary data.</text>
</comment>
<dbReference type="SUPFAM" id="SSF54637">
    <property type="entry name" value="Thioesterase/thiol ester dehydrase-isomerase"/>
    <property type="match status" value="1"/>
</dbReference>
<comment type="similarity">
    <text evidence="1">Belongs to the 4-hydroxybenzoyl-CoA thioesterase family.</text>
</comment>
<dbReference type="PIRSF" id="PIRSF003230">
    <property type="entry name" value="YbgC"/>
    <property type="match status" value="1"/>
</dbReference>